<keyword evidence="3" id="KW-1185">Reference proteome</keyword>
<dbReference type="AlphaFoldDB" id="A0A9X2FCS8"/>
<organism evidence="2 3">
    <name type="scientific">Aeoliella straminimaris</name>
    <dbReference type="NCBI Taxonomy" id="2954799"/>
    <lineage>
        <taxon>Bacteria</taxon>
        <taxon>Pseudomonadati</taxon>
        <taxon>Planctomycetota</taxon>
        <taxon>Planctomycetia</taxon>
        <taxon>Pirellulales</taxon>
        <taxon>Lacipirellulaceae</taxon>
        <taxon>Aeoliella</taxon>
    </lineage>
</organism>
<dbReference type="EMBL" id="JAMXLR010000076">
    <property type="protein sequence ID" value="MCO6046590.1"/>
    <property type="molecule type" value="Genomic_DNA"/>
</dbReference>
<name>A0A9X2FCS8_9BACT</name>
<evidence type="ECO:0000259" key="1">
    <source>
        <dbReference type="Pfam" id="PF07238"/>
    </source>
</evidence>
<evidence type="ECO:0000313" key="3">
    <source>
        <dbReference type="Proteomes" id="UP001155241"/>
    </source>
</evidence>
<protein>
    <submittedName>
        <fullName evidence="2">PilZ domain-containing protein</fullName>
    </submittedName>
</protein>
<dbReference type="InterPro" id="IPR009875">
    <property type="entry name" value="PilZ_domain"/>
</dbReference>
<sequence>MSSAQPSSKIIVDALWKQAQSTVRLPRSLDLHEAHQELLSNVHAPLRTFDRYDWQTRCILLHEETLYGIVTRDISRTGVGFFSPVEMRPGQLAEIILPGLRLLSIKSLHTTRLESDCFECGACFKGNPARSNDLLDSKS</sequence>
<comment type="caution">
    <text evidence="2">The sequence shown here is derived from an EMBL/GenBank/DDBJ whole genome shotgun (WGS) entry which is preliminary data.</text>
</comment>
<dbReference type="Proteomes" id="UP001155241">
    <property type="component" value="Unassembled WGS sequence"/>
</dbReference>
<reference evidence="2" key="1">
    <citation type="submission" date="2022-06" db="EMBL/GenBank/DDBJ databases">
        <title>Aeoliella straminimaris, a novel planctomycete from sediments.</title>
        <authorList>
            <person name="Vitorino I.R."/>
            <person name="Lage O.M."/>
        </authorList>
    </citation>
    <scope>NUCLEOTIDE SEQUENCE</scope>
    <source>
        <strain evidence="2">ICT_H6.2</strain>
    </source>
</reference>
<feature type="domain" description="PilZ" evidence="1">
    <location>
        <begin position="46"/>
        <end position="98"/>
    </location>
</feature>
<accession>A0A9X2FCS8</accession>
<dbReference type="RefSeq" id="WP_252854704.1">
    <property type="nucleotide sequence ID" value="NZ_JAMXLR010000076.1"/>
</dbReference>
<evidence type="ECO:0000313" key="2">
    <source>
        <dbReference type="EMBL" id="MCO6046590.1"/>
    </source>
</evidence>
<proteinExistence type="predicted"/>
<gene>
    <name evidence="2" type="ORF">NG895_22050</name>
</gene>
<dbReference type="GO" id="GO:0035438">
    <property type="term" value="F:cyclic-di-GMP binding"/>
    <property type="evidence" value="ECO:0007669"/>
    <property type="project" value="InterPro"/>
</dbReference>
<dbReference type="Pfam" id="PF07238">
    <property type="entry name" value="PilZ"/>
    <property type="match status" value="1"/>
</dbReference>